<dbReference type="InterPro" id="IPR020471">
    <property type="entry name" value="AKR"/>
</dbReference>
<dbReference type="PANTHER" id="PTHR43364:SF4">
    <property type="entry name" value="NAD(P)-LINKED OXIDOREDUCTASE SUPERFAMILY PROTEIN"/>
    <property type="match status" value="1"/>
</dbReference>
<keyword evidence="1" id="KW-0560">Oxidoreductase</keyword>
<dbReference type="AlphaFoldDB" id="A0A9W6UII5"/>
<dbReference type="RefSeq" id="WP_285758076.1">
    <property type="nucleotide sequence ID" value="NZ_BSQG01000002.1"/>
</dbReference>
<dbReference type="GO" id="GO:0005829">
    <property type="term" value="C:cytosol"/>
    <property type="evidence" value="ECO:0007669"/>
    <property type="project" value="TreeGrafter"/>
</dbReference>
<protein>
    <submittedName>
        <fullName evidence="3">Oxidoreductase</fullName>
    </submittedName>
</protein>
<dbReference type="EMBL" id="BSQG01000002">
    <property type="protein sequence ID" value="GLU47090.1"/>
    <property type="molecule type" value="Genomic_DNA"/>
</dbReference>
<keyword evidence="4" id="KW-1185">Reference proteome</keyword>
<accession>A0A9W6UII5</accession>
<proteinExistence type="predicted"/>
<sequence length="321" mass="34638">MSTPLPTRIGGAVLGTMTFGDTVDEATAARIIDLSANAGVRMIDTANAYAAGRTEEILGRVLTGHEGRFLVATKAGMPHDDAGDAALLSREGIHRSLEGSLRRLGMDKVDLFYLHQPDRSTPVEETLETVGGLLSEGRIGAYGVSNYAAWQVAEMNATADRLGIDRPVVAQQLYNLVARRIENEYAEFARTAGLHTMVYNPLGGGLLVGRHRFEERPDSGRFGDSRLAGMYTERYWNARLFEAIRSLTDIAAGAGISLIELSLRWLLSKPVTDSVLVGGSRPEQISDNLAVIARGPLDDDTVAACDAVGEELHGPMPAYNR</sequence>
<evidence type="ECO:0000313" key="4">
    <source>
        <dbReference type="Proteomes" id="UP001165092"/>
    </source>
</evidence>
<dbReference type="InterPro" id="IPR036812">
    <property type="entry name" value="NAD(P)_OxRdtase_dom_sf"/>
</dbReference>
<dbReference type="PRINTS" id="PR00069">
    <property type="entry name" value="ALDKETRDTASE"/>
</dbReference>
<evidence type="ECO:0000256" key="1">
    <source>
        <dbReference type="ARBA" id="ARBA00023002"/>
    </source>
</evidence>
<reference evidence="3" key="1">
    <citation type="submission" date="2023-02" db="EMBL/GenBank/DDBJ databases">
        <title>Nocardiopsis ansamitocini NBRC 112285.</title>
        <authorList>
            <person name="Ichikawa N."/>
            <person name="Sato H."/>
            <person name="Tonouchi N."/>
        </authorList>
    </citation>
    <scope>NUCLEOTIDE SEQUENCE</scope>
    <source>
        <strain evidence="3">NBRC 112285</strain>
    </source>
</reference>
<comment type="caution">
    <text evidence="3">The sequence shown here is derived from an EMBL/GenBank/DDBJ whole genome shotgun (WGS) entry which is preliminary data.</text>
</comment>
<evidence type="ECO:0000313" key="3">
    <source>
        <dbReference type="EMBL" id="GLU47090.1"/>
    </source>
</evidence>
<dbReference type="GO" id="GO:0016491">
    <property type="term" value="F:oxidoreductase activity"/>
    <property type="evidence" value="ECO:0007669"/>
    <property type="project" value="UniProtKB-KW"/>
</dbReference>
<dbReference type="Gene3D" id="3.20.20.100">
    <property type="entry name" value="NADP-dependent oxidoreductase domain"/>
    <property type="match status" value="1"/>
</dbReference>
<dbReference type="PANTHER" id="PTHR43364">
    <property type="entry name" value="NADH-SPECIFIC METHYLGLYOXAL REDUCTASE-RELATED"/>
    <property type="match status" value="1"/>
</dbReference>
<dbReference type="Pfam" id="PF00248">
    <property type="entry name" value="Aldo_ket_red"/>
    <property type="match status" value="1"/>
</dbReference>
<feature type="domain" description="NADP-dependent oxidoreductase" evidence="2">
    <location>
        <begin position="13"/>
        <end position="309"/>
    </location>
</feature>
<gene>
    <name evidence="3" type="ORF">Nans01_14410</name>
</gene>
<name>A0A9W6UII5_9ACTN</name>
<dbReference type="InterPro" id="IPR050523">
    <property type="entry name" value="AKR_Detox_Biosynth"/>
</dbReference>
<dbReference type="Proteomes" id="UP001165092">
    <property type="component" value="Unassembled WGS sequence"/>
</dbReference>
<dbReference type="SUPFAM" id="SSF51430">
    <property type="entry name" value="NAD(P)-linked oxidoreductase"/>
    <property type="match status" value="1"/>
</dbReference>
<evidence type="ECO:0000259" key="2">
    <source>
        <dbReference type="Pfam" id="PF00248"/>
    </source>
</evidence>
<organism evidence="3 4">
    <name type="scientific">Nocardiopsis ansamitocini</name>
    <dbReference type="NCBI Taxonomy" id="1670832"/>
    <lineage>
        <taxon>Bacteria</taxon>
        <taxon>Bacillati</taxon>
        <taxon>Actinomycetota</taxon>
        <taxon>Actinomycetes</taxon>
        <taxon>Streptosporangiales</taxon>
        <taxon>Nocardiopsidaceae</taxon>
        <taxon>Nocardiopsis</taxon>
    </lineage>
</organism>
<dbReference type="InterPro" id="IPR023210">
    <property type="entry name" value="NADP_OxRdtase_dom"/>
</dbReference>